<evidence type="ECO:0000313" key="3">
    <source>
        <dbReference type="Proteomes" id="UP000198553"/>
    </source>
</evidence>
<protein>
    <submittedName>
        <fullName evidence="2">Uncharacterized protein</fullName>
    </submittedName>
</protein>
<proteinExistence type="predicted"/>
<reference evidence="3" key="1">
    <citation type="submission" date="2016-10" db="EMBL/GenBank/DDBJ databases">
        <authorList>
            <person name="Varghese N."/>
            <person name="Submissions S."/>
        </authorList>
    </citation>
    <scope>NUCLEOTIDE SEQUENCE [LARGE SCALE GENOMIC DNA]</scope>
    <source>
        <strain evidence="3">B48,IBRC-M 10115,DSM 25386,CECT 8001</strain>
    </source>
</reference>
<dbReference type="STRING" id="930146.SAMN05192533_103210"/>
<dbReference type="EMBL" id="FOBW01000003">
    <property type="protein sequence ID" value="SEM51615.1"/>
    <property type="molecule type" value="Genomic_DNA"/>
</dbReference>
<dbReference type="AlphaFoldDB" id="A0A1H7Z075"/>
<dbReference type="RefSeq" id="WP_170843803.1">
    <property type="nucleotide sequence ID" value="NZ_FOBW01000003.1"/>
</dbReference>
<organism evidence="2 3">
    <name type="scientific">Mesobacillus persicus</name>
    <dbReference type="NCBI Taxonomy" id="930146"/>
    <lineage>
        <taxon>Bacteria</taxon>
        <taxon>Bacillati</taxon>
        <taxon>Bacillota</taxon>
        <taxon>Bacilli</taxon>
        <taxon>Bacillales</taxon>
        <taxon>Bacillaceae</taxon>
        <taxon>Mesobacillus</taxon>
    </lineage>
</organism>
<gene>
    <name evidence="2" type="ORF">SAMN05192533_103210</name>
</gene>
<dbReference type="Proteomes" id="UP000198553">
    <property type="component" value="Unassembled WGS sequence"/>
</dbReference>
<keyword evidence="3" id="KW-1185">Reference proteome</keyword>
<feature type="region of interest" description="Disordered" evidence="1">
    <location>
        <begin position="1"/>
        <end position="32"/>
    </location>
</feature>
<name>A0A1H7Z075_9BACI</name>
<evidence type="ECO:0000256" key="1">
    <source>
        <dbReference type="SAM" id="MobiDB-lite"/>
    </source>
</evidence>
<feature type="compositionally biased region" description="Basic and acidic residues" evidence="1">
    <location>
        <begin position="1"/>
        <end position="19"/>
    </location>
</feature>
<sequence>MRDYKERPEENQHKVRNEELNEVTTTDSGLESVAEGCDYAEGDKDDSPNCGGL</sequence>
<evidence type="ECO:0000313" key="2">
    <source>
        <dbReference type="EMBL" id="SEM51615.1"/>
    </source>
</evidence>
<accession>A0A1H7Z075</accession>